<dbReference type="PANTHER" id="PTHR43617:SF9">
    <property type="entry name" value="GNAT FAMILY ACETYLTRANSFERASE"/>
    <property type="match status" value="1"/>
</dbReference>
<sequence>MSRNFHFRTATANDALRLQELIQAAFRVNDEANIDWVGSPEFADAFSIELDVIISRITAPDGRFLVASEAEDGHIIGCVNVFRKTPKFGRLGLIAVDPTLQRGGLGKIILVHGEKYLIQELGVSTIGLNTLHTRKDMIKWYERQGYVKTGKMTKLPVERFGTDISARIGLVEFEKNVA</sequence>
<dbReference type="SUPFAM" id="SSF55729">
    <property type="entry name" value="Acyl-CoA N-acyltransferases (Nat)"/>
    <property type="match status" value="1"/>
</dbReference>
<protein>
    <recommendedName>
        <fullName evidence="1">N-acetyltransferase domain-containing protein</fullName>
    </recommendedName>
</protein>
<reference evidence="2" key="1">
    <citation type="submission" date="2022-09" db="EMBL/GenBank/DDBJ databases">
        <title>Fusarium specimens isolated from Avocado Roots.</title>
        <authorList>
            <person name="Stajich J."/>
            <person name="Roper C."/>
            <person name="Heimlech-Rivalta G."/>
        </authorList>
    </citation>
    <scope>NUCLEOTIDE SEQUENCE</scope>
    <source>
        <strain evidence="2">CF00136</strain>
    </source>
</reference>
<dbReference type="PANTHER" id="PTHR43617">
    <property type="entry name" value="L-AMINO ACID N-ACETYLTRANSFERASE"/>
    <property type="match status" value="1"/>
</dbReference>
<organism evidence="2 3">
    <name type="scientific">Fusarium torreyae</name>
    <dbReference type="NCBI Taxonomy" id="1237075"/>
    <lineage>
        <taxon>Eukaryota</taxon>
        <taxon>Fungi</taxon>
        <taxon>Dikarya</taxon>
        <taxon>Ascomycota</taxon>
        <taxon>Pezizomycotina</taxon>
        <taxon>Sordariomycetes</taxon>
        <taxon>Hypocreomycetidae</taxon>
        <taxon>Hypocreales</taxon>
        <taxon>Nectriaceae</taxon>
        <taxon>Fusarium</taxon>
    </lineage>
</organism>
<dbReference type="EMBL" id="JAOQAZ010000054">
    <property type="protein sequence ID" value="KAJ4243813.1"/>
    <property type="molecule type" value="Genomic_DNA"/>
</dbReference>
<feature type="domain" description="N-acetyltransferase" evidence="1">
    <location>
        <begin position="5"/>
        <end position="171"/>
    </location>
</feature>
<keyword evidence="3" id="KW-1185">Reference proteome</keyword>
<evidence type="ECO:0000259" key="1">
    <source>
        <dbReference type="PROSITE" id="PS51186"/>
    </source>
</evidence>
<accession>A0A9W8RLQ5</accession>
<dbReference type="CDD" id="cd04301">
    <property type="entry name" value="NAT_SF"/>
    <property type="match status" value="1"/>
</dbReference>
<dbReference type="OrthoDB" id="5689at2759"/>
<gene>
    <name evidence="2" type="ORF">NW762_014690</name>
</gene>
<name>A0A9W8RLQ5_9HYPO</name>
<dbReference type="GO" id="GO:0016747">
    <property type="term" value="F:acyltransferase activity, transferring groups other than amino-acyl groups"/>
    <property type="evidence" value="ECO:0007669"/>
    <property type="project" value="InterPro"/>
</dbReference>
<dbReference type="AlphaFoldDB" id="A0A9W8RLQ5"/>
<dbReference type="Gene3D" id="3.40.630.30">
    <property type="match status" value="1"/>
</dbReference>
<evidence type="ECO:0000313" key="3">
    <source>
        <dbReference type="Proteomes" id="UP001152049"/>
    </source>
</evidence>
<dbReference type="Pfam" id="PF00583">
    <property type="entry name" value="Acetyltransf_1"/>
    <property type="match status" value="1"/>
</dbReference>
<comment type="caution">
    <text evidence="2">The sequence shown here is derived from an EMBL/GenBank/DDBJ whole genome shotgun (WGS) entry which is preliminary data.</text>
</comment>
<dbReference type="InterPro" id="IPR016181">
    <property type="entry name" value="Acyl_CoA_acyltransferase"/>
</dbReference>
<evidence type="ECO:0000313" key="2">
    <source>
        <dbReference type="EMBL" id="KAJ4243813.1"/>
    </source>
</evidence>
<dbReference type="Proteomes" id="UP001152049">
    <property type="component" value="Unassembled WGS sequence"/>
</dbReference>
<dbReference type="InterPro" id="IPR000182">
    <property type="entry name" value="GNAT_dom"/>
</dbReference>
<proteinExistence type="predicted"/>
<dbReference type="PROSITE" id="PS51186">
    <property type="entry name" value="GNAT"/>
    <property type="match status" value="1"/>
</dbReference>
<dbReference type="InterPro" id="IPR050276">
    <property type="entry name" value="MshD_Acetyltransferase"/>
</dbReference>